<evidence type="ECO:0008006" key="4">
    <source>
        <dbReference type="Google" id="ProtNLM"/>
    </source>
</evidence>
<reference evidence="2" key="1">
    <citation type="submission" date="2023-06" db="EMBL/GenBank/DDBJ databases">
        <title>Conoideocrella luteorostrata (Hypocreales: Clavicipitaceae), a potential biocontrol fungus for elongate hemlock scale in United States Christmas tree production areas.</title>
        <authorList>
            <person name="Barrett H."/>
            <person name="Lovett B."/>
            <person name="Macias A.M."/>
            <person name="Stajich J.E."/>
            <person name="Kasson M.T."/>
        </authorList>
    </citation>
    <scope>NUCLEOTIDE SEQUENCE</scope>
    <source>
        <strain evidence="2">ARSEF 14590</strain>
    </source>
</reference>
<proteinExistence type="predicted"/>
<keyword evidence="3" id="KW-1185">Reference proteome</keyword>
<evidence type="ECO:0000256" key="1">
    <source>
        <dbReference type="SAM" id="SignalP"/>
    </source>
</evidence>
<dbReference type="InterPro" id="IPR021054">
    <property type="entry name" value="Cell_wall_mannoprotein_1"/>
</dbReference>
<dbReference type="AlphaFoldDB" id="A0AAJ0CQK4"/>
<feature type="chain" id="PRO_5042558689" description="Cell wall galactomannoprotein" evidence="1">
    <location>
        <begin position="19"/>
        <end position="171"/>
    </location>
</feature>
<dbReference type="Proteomes" id="UP001251528">
    <property type="component" value="Unassembled WGS sequence"/>
</dbReference>
<gene>
    <name evidence="2" type="ORF">QQS21_005400</name>
</gene>
<dbReference type="Gene3D" id="1.20.1280.140">
    <property type="match status" value="1"/>
</dbReference>
<comment type="caution">
    <text evidence="2">The sequence shown here is derived from an EMBL/GenBank/DDBJ whole genome shotgun (WGS) entry which is preliminary data.</text>
</comment>
<sequence length="171" mass="17867">MLVKSVLGAAFFAVTTLADLTSINNALIKINKDIGSLDNTIKSWDGQLFSAIPILLQSWGLEGTIKDAAKTASASTPLNFDETLVIADSTADVAISAHTILANMVATKPKFDKIIVGSLFAHGILKNLRQETTTLATAIISKVPAELQPIAKELVGGIDADFAAAVQAYGG</sequence>
<evidence type="ECO:0000313" key="3">
    <source>
        <dbReference type="Proteomes" id="UP001251528"/>
    </source>
</evidence>
<dbReference type="GO" id="GO:0005576">
    <property type="term" value="C:extracellular region"/>
    <property type="evidence" value="ECO:0007669"/>
    <property type="project" value="TreeGrafter"/>
</dbReference>
<dbReference type="EMBL" id="JASWJB010000089">
    <property type="protein sequence ID" value="KAK2599139.1"/>
    <property type="molecule type" value="Genomic_DNA"/>
</dbReference>
<keyword evidence="1" id="KW-0732">Signal</keyword>
<accession>A0AAJ0CQK4</accession>
<name>A0AAJ0CQK4_9HYPO</name>
<evidence type="ECO:0000313" key="2">
    <source>
        <dbReference type="EMBL" id="KAK2599139.1"/>
    </source>
</evidence>
<organism evidence="2 3">
    <name type="scientific">Conoideocrella luteorostrata</name>
    <dbReference type="NCBI Taxonomy" id="1105319"/>
    <lineage>
        <taxon>Eukaryota</taxon>
        <taxon>Fungi</taxon>
        <taxon>Dikarya</taxon>
        <taxon>Ascomycota</taxon>
        <taxon>Pezizomycotina</taxon>
        <taxon>Sordariomycetes</taxon>
        <taxon>Hypocreomycetidae</taxon>
        <taxon>Hypocreales</taxon>
        <taxon>Clavicipitaceae</taxon>
        <taxon>Conoideocrella</taxon>
    </lineage>
</organism>
<feature type="signal peptide" evidence="1">
    <location>
        <begin position="1"/>
        <end position="18"/>
    </location>
</feature>
<dbReference type="PANTHER" id="PTHR38123">
    <property type="entry name" value="CELL WALL SERINE-THREONINE-RICH GALACTOMANNOPROTEIN MP1 (AFU_ORTHOLOGUE AFUA_4G03240)"/>
    <property type="match status" value="1"/>
</dbReference>
<dbReference type="Pfam" id="PF12296">
    <property type="entry name" value="HsbA"/>
    <property type="match status" value="1"/>
</dbReference>
<dbReference type="PANTHER" id="PTHR38123:SF1">
    <property type="entry name" value="HYDROPHOBIC SURFACE BINDING PROTEIN"/>
    <property type="match status" value="1"/>
</dbReference>
<protein>
    <recommendedName>
        <fullName evidence="4">Cell wall galactomannoprotein</fullName>
    </recommendedName>
</protein>